<dbReference type="PROSITE" id="PS51257">
    <property type="entry name" value="PROKAR_LIPOPROTEIN"/>
    <property type="match status" value="1"/>
</dbReference>
<dbReference type="InterPro" id="IPR012944">
    <property type="entry name" value="SusD_RagB_dom"/>
</dbReference>
<evidence type="ECO:0000259" key="8">
    <source>
        <dbReference type="Pfam" id="PF07980"/>
    </source>
</evidence>
<feature type="domain" description="RagB/SusD" evidence="8">
    <location>
        <begin position="302"/>
        <end position="412"/>
    </location>
</feature>
<evidence type="ECO:0000256" key="6">
    <source>
        <dbReference type="SAM" id="MobiDB-lite"/>
    </source>
</evidence>
<evidence type="ECO:0000313" key="10">
    <source>
        <dbReference type="Proteomes" id="UP001595616"/>
    </source>
</evidence>
<gene>
    <name evidence="9" type="ORF">ACFOOI_00940</name>
</gene>
<evidence type="ECO:0000313" key="9">
    <source>
        <dbReference type="EMBL" id="MFC3809204.1"/>
    </source>
</evidence>
<dbReference type="Proteomes" id="UP001595616">
    <property type="component" value="Unassembled WGS sequence"/>
</dbReference>
<feature type="signal peptide" evidence="7">
    <location>
        <begin position="1"/>
        <end position="19"/>
    </location>
</feature>
<dbReference type="EMBL" id="JBHRYQ010000001">
    <property type="protein sequence ID" value="MFC3809204.1"/>
    <property type="molecule type" value="Genomic_DNA"/>
</dbReference>
<evidence type="ECO:0000256" key="3">
    <source>
        <dbReference type="ARBA" id="ARBA00022729"/>
    </source>
</evidence>
<feature type="compositionally biased region" description="Polar residues" evidence="6">
    <location>
        <begin position="409"/>
        <end position="422"/>
    </location>
</feature>
<comment type="similarity">
    <text evidence="2">Belongs to the SusD family.</text>
</comment>
<evidence type="ECO:0000256" key="4">
    <source>
        <dbReference type="ARBA" id="ARBA00023136"/>
    </source>
</evidence>
<evidence type="ECO:0000256" key="2">
    <source>
        <dbReference type="ARBA" id="ARBA00006275"/>
    </source>
</evidence>
<evidence type="ECO:0000256" key="5">
    <source>
        <dbReference type="ARBA" id="ARBA00023237"/>
    </source>
</evidence>
<feature type="region of interest" description="Disordered" evidence="6">
    <location>
        <begin position="402"/>
        <end position="422"/>
    </location>
</feature>
<feature type="chain" id="PRO_5046005819" evidence="7">
    <location>
        <begin position="20"/>
        <end position="422"/>
    </location>
</feature>
<proteinExistence type="inferred from homology"/>
<keyword evidence="10" id="KW-1185">Reference proteome</keyword>
<organism evidence="9 10">
    <name type="scientific">Lacihabitans lacunae</name>
    <dbReference type="NCBI Taxonomy" id="1028214"/>
    <lineage>
        <taxon>Bacteria</taxon>
        <taxon>Pseudomonadati</taxon>
        <taxon>Bacteroidota</taxon>
        <taxon>Cytophagia</taxon>
        <taxon>Cytophagales</taxon>
        <taxon>Leadbetterellaceae</taxon>
        <taxon>Lacihabitans</taxon>
    </lineage>
</organism>
<protein>
    <submittedName>
        <fullName evidence="9">RagB/SusD family nutrient uptake outer membrane protein</fullName>
    </submittedName>
</protein>
<evidence type="ECO:0000256" key="7">
    <source>
        <dbReference type="SAM" id="SignalP"/>
    </source>
</evidence>
<keyword evidence="3 7" id="KW-0732">Signal</keyword>
<accession>A0ABV7YPU1</accession>
<dbReference type="Pfam" id="PF07980">
    <property type="entry name" value="SusD_RagB"/>
    <property type="match status" value="1"/>
</dbReference>
<sequence length="422" mass="44993">MKKNIIILSAALLGLGACTGEYLNPGTANEQQVITSQTGLIAMVNGLQQKFTTSRAGTIYAAITADGLTTKQLKVLNAGNTDEVLLESGGTSLINSNGILNNLWNQAHLTKSNADIIIKNINNAPDPAIKSGILAYAHTYRALALGTLATYWEQAPIQVAANAPFSSRIDLLKEAIKSLETAASTLTANPPSAGFTSGVVGSINITNTVYALQARYNLMLGNYDAAIAAANKVSDTAKSGFNFDDVNPNPIFFNTFGNRNVTEPSADFGLTGTLVPTATDGRKAFYYSAGGSTNLGKASFFTSNTATIPVYLFGEMILIKAEAYARKNSLTEAVSELNKVMTKTVDAWGVAAAGTAYAGANTQDAILNEIYRQRCIELFLSGMRIEDSRRFGRPASERSRNFYPYPLSERNNNTSTPADPSN</sequence>
<evidence type="ECO:0000256" key="1">
    <source>
        <dbReference type="ARBA" id="ARBA00004442"/>
    </source>
</evidence>
<keyword evidence="4" id="KW-0472">Membrane</keyword>
<comment type="caution">
    <text evidence="9">The sequence shown here is derived from an EMBL/GenBank/DDBJ whole genome shotgun (WGS) entry which is preliminary data.</text>
</comment>
<comment type="subcellular location">
    <subcellularLocation>
        <location evidence="1">Cell outer membrane</location>
    </subcellularLocation>
</comment>
<dbReference type="RefSeq" id="WP_379833948.1">
    <property type="nucleotide sequence ID" value="NZ_JBHRYQ010000001.1"/>
</dbReference>
<dbReference type="Gene3D" id="1.25.40.390">
    <property type="match status" value="1"/>
</dbReference>
<keyword evidence="5" id="KW-0998">Cell outer membrane</keyword>
<dbReference type="SUPFAM" id="SSF48452">
    <property type="entry name" value="TPR-like"/>
    <property type="match status" value="1"/>
</dbReference>
<reference evidence="10" key="1">
    <citation type="journal article" date="2019" name="Int. J. Syst. Evol. Microbiol.">
        <title>The Global Catalogue of Microorganisms (GCM) 10K type strain sequencing project: providing services to taxonomists for standard genome sequencing and annotation.</title>
        <authorList>
            <consortium name="The Broad Institute Genomics Platform"/>
            <consortium name="The Broad Institute Genome Sequencing Center for Infectious Disease"/>
            <person name="Wu L."/>
            <person name="Ma J."/>
        </authorList>
    </citation>
    <scope>NUCLEOTIDE SEQUENCE [LARGE SCALE GENOMIC DNA]</scope>
    <source>
        <strain evidence="10">CECT 7956</strain>
    </source>
</reference>
<name>A0ABV7YPU1_9BACT</name>
<dbReference type="InterPro" id="IPR011990">
    <property type="entry name" value="TPR-like_helical_dom_sf"/>
</dbReference>